<dbReference type="OMA" id="WQQSELM"/>
<evidence type="ECO:0000313" key="3">
    <source>
        <dbReference type="Proteomes" id="UP000019132"/>
    </source>
</evidence>
<dbReference type="VEuPathDB" id="FungiDB:PYU1_G003755"/>
<dbReference type="HOGENOM" id="CLU_194872_0_0_1"/>
<name>K3WFM4_GLOUD</name>
<dbReference type="EMBL" id="GL376638">
    <property type="status" value="NOT_ANNOTATED_CDS"/>
    <property type="molecule type" value="Genomic_DNA"/>
</dbReference>
<protein>
    <submittedName>
        <fullName evidence="2">Uncharacterized protein</fullName>
    </submittedName>
</protein>
<organism evidence="2 3">
    <name type="scientific">Globisporangium ultimum (strain ATCC 200006 / CBS 805.95 / DAOM BR144)</name>
    <name type="common">Pythium ultimum</name>
    <dbReference type="NCBI Taxonomy" id="431595"/>
    <lineage>
        <taxon>Eukaryota</taxon>
        <taxon>Sar</taxon>
        <taxon>Stramenopiles</taxon>
        <taxon>Oomycota</taxon>
        <taxon>Peronosporomycetes</taxon>
        <taxon>Pythiales</taxon>
        <taxon>Pythiaceae</taxon>
        <taxon>Globisporangium</taxon>
    </lineage>
</organism>
<dbReference type="EnsemblProtists" id="PYU1_T003765">
    <property type="protein sequence ID" value="PYU1_T003765"/>
    <property type="gene ID" value="PYU1_G003755"/>
</dbReference>
<dbReference type="AlphaFoldDB" id="K3WFM4"/>
<feature type="transmembrane region" description="Helical" evidence="1">
    <location>
        <begin position="21"/>
        <end position="40"/>
    </location>
</feature>
<keyword evidence="1" id="KW-0472">Membrane</keyword>
<dbReference type="Proteomes" id="UP000019132">
    <property type="component" value="Unassembled WGS sequence"/>
</dbReference>
<evidence type="ECO:0000256" key="1">
    <source>
        <dbReference type="SAM" id="Phobius"/>
    </source>
</evidence>
<evidence type="ECO:0000313" key="2">
    <source>
        <dbReference type="EnsemblProtists" id="PYU1_T003765"/>
    </source>
</evidence>
<reference evidence="3" key="1">
    <citation type="journal article" date="2010" name="Genome Biol.">
        <title>Genome sequence of the necrotrophic plant pathogen Pythium ultimum reveals original pathogenicity mechanisms and effector repertoire.</title>
        <authorList>
            <person name="Levesque C.A."/>
            <person name="Brouwer H."/>
            <person name="Cano L."/>
            <person name="Hamilton J.P."/>
            <person name="Holt C."/>
            <person name="Huitema E."/>
            <person name="Raffaele S."/>
            <person name="Robideau G.P."/>
            <person name="Thines M."/>
            <person name="Win J."/>
            <person name="Zerillo M.M."/>
            <person name="Beakes G.W."/>
            <person name="Boore J.L."/>
            <person name="Busam D."/>
            <person name="Dumas B."/>
            <person name="Ferriera S."/>
            <person name="Fuerstenberg S.I."/>
            <person name="Gachon C.M."/>
            <person name="Gaulin E."/>
            <person name="Govers F."/>
            <person name="Grenville-Briggs L."/>
            <person name="Horner N."/>
            <person name="Hostetler J."/>
            <person name="Jiang R.H."/>
            <person name="Johnson J."/>
            <person name="Krajaejun T."/>
            <person name="Lin H."/>
            <person name="Meijer H.J."/>
            <person name="Moore B."/>
            <person name="Morris P."/>
            <person name="Phuntmart V."/>
            <person name="Puiu D."/>
            <person name="Shetty J."/>
            <person name="Stajich J.E."/>
            <person name="Tripathy S."/>
            <person name="Wawra S."/>
            <person name="van West P."/>
            <person name="Whitty B.R."/>
            <person name="Coutinho P.M."/>
            <person name="Henrissat B."/>
            <person name="Martin F."/>
            <person name="Thomas P.D."/>
            <person name="Tyler B.M."/>
            <person name="De Vries R.P."/>
            <person name="Kamoun S."/>
            <person name="Yandell M."/>
            <person name="Tisserat N."/>
            <person name="Buell C.R."/>
        </authorList>
    </citation>
    <scope>NUCLEOTIDE SEQUENCE</scope>
    <source>
        <strain evidence="3">DAOM:BR144</strain>
    </source>
</reference>
<dbReference type="eggNOG" id="ENOG502SF6D">
    <property type="taxonomic scope" value="Eukaryota"/>
</dbReference>
<dbReference type="InParanoid" id="K3WFM4"/>
<keyword evidence="3" id="KW-1185">Reference proteome</keyword>
<reference evidence="3" key="2">
    <citation type="submission" date="2010-04" db="EMBL/GenBank/DDBJ databases">
        <authorList>
            <person name="Buell R."/>
            <person name="Hamilton J."/>
            <person name="Hostetler J."/>
        </authorList>
    </citation>
    <scope>NUCLEOTIDE SEQUENCE [LARGE SCALE GENOMIC DNA]</scope>
    <source>
        <strain evidence="3">DAOM:BR144</strain>
    </source>
</reference>
<keyword evidence="1" id="KW-1133">Transmembrane helix</keyword>
<accession>K3WFM4</accession>
<reference evidence="2" key="3">
    <citation type="submission" date="2015-02" db="UniProtKB">
        <authorList>
            <consortium name="EnsemblProtists"/>
        </authorList>
    </citation>
    <scope>IDENTIFICATION</scope>
    <source>
        <strain evidence="2">DAOM BR144</strain>
    </source>
</reference>
<sequence length="76" mass="8453">MAFGKKKEGLYLRPRVRRTTPLMDIAFAIVIGGASGIYIFNDTMRRWQQSELMERGELDMAAAANPTSADAKDSSQ</sequence>
<keyword evidence="1" id="KW-0812">Transmembrane</keyword>
<dbReference type="InterPro" id="IPR057394">
    <property type="entry name" value="PIGBOS1"/>
</dbReference>
<proteinExistence type="predicted"/>
<dbReference type="Pfam" id="PF23670">
    <property type="entry name" value="PIGBOS1"/>
    <property type="match status" value="1"/>
</dbReference>